<keyword evidence="4" id="KW-1185">Reference proteome</keyword>
<gene>
    <name evidence="3" type="ORF">J0X27_02755</name>
</gene>
<evidence type="ECO:0000313" key="4">
    <source>
        <dbReference type="Proteomes" id="UP000663191"/>
    </source>
</evidence>
<reference evidence="3 4" key="1">
    <citation type="journal article" date="2006" name="Int. J. Syst. Evol. Microbiol.">
        <title>Haloterrigena longa sp. nov. and Haloterrigena limicola sp. nov., extremely halophilic archaea isolated from a salt lake.</title>
        <authorList>
            <person name="Cui H.L."/>
            <person name="Tohty D."/>
            <person name="Zhou P.J."/>
            <person name="Liu S.J."/>
        </authorList>
    </citation>
    <scope>NUCLEOTIDE SEQUENCE [LARGE SCALE GENOMIC DNA]</scope>
    <source>
        <strain evidence="3 4">ABH32</strain>
    </source>
</reference>
<feature type="compositionally biased region" description="Basic and acidic residues" evidence="2">
    <location>
        <begin position="10"/>
        <end position="23"/>
    </location>
</feature>
<organism evidence="3 4">
    <name type="scientific">Natrinema longum</name>
    <dbReference type="NCBI Taxonomy" id="370324"/>
    <lineage>
        <taxon>Archaea</taxon>
        <taxon>Methanobacteriati</taxon>
        <taxon>Methanobacteriota</taxon>
        <taxon>Stenosarchaea group</taxon>
        <taxon>Halobacteria</taxon>
        <taxon>Halobacteriales</taxon>
        <taxon>Natrialbaceae</taxon>
        <taxon>Natrinema</taxon>
    </lineage>
</organism>
<dbReference type="Proteomes" id="UP000663191">
    <property type="component" value="Chromosome"/>
</dbReference>
<dbReference type="EMBL" id="CP071463">
    <property type="protein sequence ID" value="QSW85776.1"/>
    <property type="molecule type" value="Genomic_DNA"/>
</dbReference>
<accession>A0A8A2UAQ4</accession>
<sequence length="139" mass="15317">MENEQIAESRPVRASESSRKQRDGSAFTGAFGKKTGSSDLLFLEGTLPEQDGEVARTEPPSRQLEICLENLEAELRRYGKDPSHVLQLTLYLADMDAYRSVNETYEEFFDETQPARTTVGVCELLGGAAVTIDGVVAIE</sequence>
<protein>
    <submittedName>
        <fullName evidence="3">RidA family protein</fullName>
    </submittedName>
</protein>
<evidence type="ECO:0000256" key="1">
    <source>
        <dbReference type="ARBA" id="ARBA00010552"/>
    </source>
</evidence>
<dbReference type="Pfam" id="PF01042">
    <property type="entry name" value="Ribonuc_L-PSP"/>
    <property type="match status" value="1"/>
</dbReference>
<dbReference type="CDD" id="cd00448">
    <property type="entry name" value="YjgF_YER057c_UK114_family"/>
    <property type="match status" value="1"/>
</dbReference>
<dbReference type="GO" id="GO:0005829">
    <property type="term" value="C:cytosol"/>
    <property type="evidence" value="ECO:0007669"/>
    <property type="project" value="TreeGrafter"/>
</dbReference>
<dbReference type="PANTHER" id="PTHR11803">
    <property type="entry name" value="2-IMINOBUTANOATE/2-IMINOPROPANOATE DEAMINASE RIDA"/>
    <property type="match status" value="1"/>
</dbReference>
<dbReference type="Gene3D" id="3.30.1330.40">
    <property type="entry name" value="RutC-like"/>
    <property type="match status" value="1"/>
</dbReference>
<feature type="region of interest" description="Disordered" evidence="2">
    <location>
        <begin position="1"/>
        <end position="35"/>
    </location>
</feature>
<dbReference type="RefSeq" id="WP_207270944.1">
    <property type="nucleotide sequence ID" value="NZ_CP071463.1"/>
</dbReference>
<dbReference type="SUPFAM" id="SSF55298">
    <property type="entry name" value="YjgF-like"/>
    <property type="match status" value="1"/>
</dbReference>
<dbReference type="GeneID" id="63182629"/>
<dbReference type="GO" id="GO:0019239">
    <property type="term" value="F:deaminase activity"/>
    <property type="evidence" value="ECO:0007669"/>
    <property type="project" value="TreeGrafter"/>
</dbReference>
<dbReference type="InterPro" id="IPR006175">
    <property type="entry name" value="YjgF/YER057c/UK114"/>
</dbReference>
<dbReference type="OrthoDB" id="371655at2157"/>
<proteinExistence type="inferred from homology"/>
<evidence type="ECO:0000256" key="2">
    <source>
        <dbReference type="SAM" id="MobiDB-lite"/>
    </source>
</evidence>
<comment type="similarity">
    <text evidence="1">Belongs to the RutC family.</text>
</comment>
<dbReference type="PANTHER" id="PTHR11803:SF58">
    <property type="entry name" value="PROTEIN HMF1-RELATED"/>
    <property type="match status" value="1"/>
</dbReference>
<name>A0A8A2UAQ4_9EURY</name>
<dbReference type="KEGG" id="hlo:J0X27_02755"/>
<dbReference type="AlphaFoldDB" id="A0A8A2UAQ4"/>
<evidence type="ECO:0000313" key="3">
    <source>
        <dbReference type="EMBL" id="QSW85776.1"/>
    </source>
</evidence>
<dbReference type="InterPro" id="IPR035959">
    <property type="entry name" value="RutC-like_sf"/>
</dbReference>